<evidence type="ECO:0000313" key="4">
    <source>
        <dbReference type="Proteomes" id="UP000199103"/>
    </source>
</evidence>
<keyword evidence="4" id="KW-1185">Reference proteome</keyword>
<protein>
    <recommendedName>
        <fullName evidence="5">DUF4337 domain-containing protein</fullName>
    </recommendedName>
</protein>
<dbReference type="AlphaFoldDB" id="A0A1H1YX34"/>
<organism evidence="3 4">
    <name type="scientific">Microlunatus soli</name>
    <dbReference type="NCBI Taxonomy" id="630515"/>
    <lineage>
        <taxon>Bacteria</taxon>
        <taxon>Bacillati</taxon>
        <taxon>Actinomycetota</taxon>
        <taxon>Actinomycetes</taxon>
        <taxon>Propionibacteriales</taxon>
        <taxon>Propionibacteriaceae</taxon>
        <taxon>Microlunatus</taxon>
    </lineage>
</organism>
<keyword evidence="2" id="KW-0472">Membrane</keyword>
<sequence length="247" mass="27172">MERTEDEPNRGDEAPAPDPDARAGLEADLRRDLKDDLEADIRADIEQDRTATIRDVIVLLVLTATAVITAWCGFEASKWGGEMSIAFSQASSSRIQAARAQGEANTARQIDLNLWTLYVQARAESDSRLARYVEDRFTDRFQVAFEAWQQGGQQADSPFDLAAYKPPGSDAAAAADKKADQRFADGLTNNARGDQYTLLTVLFALVLFFAAVSPRPARPRIQWALVGLALLVFLVGMIQMVQLPVII</sequence>
<dbReference type="Proteomes" id="UP000199103">
    <property type="component" value="Chromosome I"/>
</dbReference>
<evidence type="ECO:0008006" key="5">
    <source>
        <dbReference type="Google" id="ProtNLM"/>
    </source>
</evidence>
<reference evidence="3 4" key="1">
    <citation type="submission" date="2016-10" db="EMBL/GenBank/DDBJ databases">
        <authorList>
            <person name="de Groot N.N."/>
        </authorList>
    </citation>
    <scope>NUCLEOTIDE SEQUENCE [LARGE SCALE GENOMIC DNA]</scope>
    <source>
        <strain evidence="3 4">DSM 21800</strain>
    </source>
</reference>
<keyword evidence="2" id="KW-0812">Transmembrane</keyword>
<feature type="transmembrane region" description="Helical" evidence="2">
    <location>
        <begin position="196"/>
        <end position="215"/>
    </location>
</feature>
<evidence type="ECO:0000313" key="3">
    <source>
        <dbReference type="EMBL" id="SDT26024.1"/>
    </source>
</evidence>
<gene>
    <name evidence="3" type="ORF">SAMN04489812_4839</name>
</gene>
<name>A0A1H1YX34_9ACTN</name>
<dbReference type="RefSeq" id="WP_197679839.1">
    <property type="nucleotide sequence ID" value="NZ_LT629772.1"/>
</dbReference>
<evidence type="ECO:0000256" key="1">
    <source>
        <dbReference type="SAM" id="MobiDB-lite"/>
    </source>
</evidence>
<accession>A0A1H1YX34</accession>
<evidence type="ECO:0000256" key="2">
    <source>
        <dbReference type="SAM" id="Phobius"/>
    </source>
</evidence>
<keyword evidence="2" id="KW-1133">Transmembrane helix</keyword>
<feature type="region of interest" description="Disordered" evidence="1">
    <location>
        <begin position="1"/>
        <end position="25"/>
    </location>
</feature>
<dbReference type="EMBL" id="LT629772">
    <property type="protein sequence ID" value="SDT26024.1"/>
    <property type="molecule type" value="Genomic_DNA"/>
</dbReference>
<feature type="transmembrane region" description="Helical" evidence="2">
    <location>
        <begin position="221"/>
        <end position="241"/>
    </location>
</feature>
<feature type="transmembrane region" description="Helical" evidence="2">
    <location>
        <begin position="56"/>
        <end position="74"/>
    </location>
</feature>
<proteinExistence type="predicted"/>